<feature type="compositionally biased region" description="Polar residues" evidence="2">
    <location>
        <begin position="1024"/>
        <end position="1039"/>
    </location>
</feature>
<feature type="compositionally biased region" description="Polar residues" evidence="2">
    <location>
        <begin position="873"/>
        <end position="882"/>
    </location>
</feature>
<feature type="region of interest" description="Disordered" evidence="2">
    <location>
        <begin position="1133"/>
        <end position="1434"/>
    </location>
</feature>
<feature type="region of interest" description="Disordered" evidence="2">
    <location>
        <begin position="487"/>
        <end position="683"/>
    </location>
</feature>
<feature type="region of interest" description="Disordered" evidence="2">
    <location>
        <begin position="1077"/>
        <end position="1121"/>
    </location>
</feature>
<feature type="region of interest" description="Disordered" evidence="2">
    <location>
        <begin position="718"/>
        <end position="886"/>
    </location>
</feature>
<comment type="caution">
    <text evidence="4">The sequence shown here is derived from an EMBL/GenBank/DDBJ whole genome shotgun (WGS) entry which is preliminary data.</text>
</comment>
<dbReference type="FunFam" id="1.10.8.270:FF:000007">
    <property type="entry name" value="TBC1 domain family member 10A"/>
    <property type="match status" value="1"/>
</dbReference>
<feature type="compositionally biased region" description="Polar residues" evidence="2">
    <location>
        <begin position="1300"/>
        <end position="1314"/>
    </location>
</feature>
<feature type="compositionally biased region" description="Basic and acidic residues" evidence="2">
    <location>
        <begin position="1344"/>
        <end position="1354"/>
    </location>
</feature>
<feature type="compositionally biased region" description="Basic and acidic residues" evidence="2">
    <location>
        <begin position="1192"/>
        <end position="1211"/>
    </location>
</feature>
<feature type="compositionally biased region" description="Basic and acidic residues" evidence="2">
    <location>
        <begin position="1281"/>
        <end position="1294"/>
    </location>
</feature>
<dbReference type="SMART" id="SM00164">
    <property type="entry name" value="TBC"/>
    <property type="match status" value="1"/>
</dbReference>
<feature type="compositionally biased region" description="Basic and acidic residues" evidence="2">
    <location>
        <begin position="625"/>
        <end position="635"/>
    </location>
</feature>
<feature type="compositionally biased region" description="Basic and acidic residues" evidence="2">
    <location>
        <begin position="497"/>
        <end position="510"/>
    </location>
</feature>
<evidence type="ECO:0000313" key="5">
    <source>
        <dbReference type="Proteomes" id="UP000579812"/>
    </source>
</evidence>
<dbReference type="InterPro" id="IPR000195">
    <property type="entry name" value="Rab-GAP-TBC_dom"/>
</dbReference>
<evidence type="ECO:0000313" key="4">
    <source>
        <dbReference type="EMBL" id="KAF4105194.1"/>
    </source>
</evidence>
<feature type="compositionally biased region" description="Basic and acidic residues" evidence="2">
    <location>
        <begin position="545"/>
        <end position="554"/>
    </location>
</feature>
<protein>
    <recommendedName>
        <fullName evidence="3">Rab-GAP TBC domain-containing protein</fullName>
    </recommendedName>
</protein>
<feature type="region of interest" description="Disordered" evidence="2">
    <location>
        <begin position="1022"/>
        <end position="1045"/>
    </location>
</feature>
<feature type="compositionally biased region" description="Polar residues" evidence="2">
    <location>
        <begin position="956"/>
        <end position="971"/>
    </location>
</feature>
<feature type="compositionally biased region" description="Acidic residues" evidence="2">
    <location>
        <begin position="735"/>
        <end position="752"/>
    </location>
</feature>
<dbReference type="OrthoDB" id="159449at2759"/>
<dbReference type="PANTHER" id="PTHR47219:SF4">
    <property type="entry name" value="TBC1 DOMAIN FAMILY MEMBER 10A"/>
    <property type="match status" value="1"/>
</dbReference>
<feature type="compositionally biased region" description="Basic and acidic residues" evidence="2">
    <location>
        <begin position="778"/>
        <end position="789"/>
    </location>
</feature>
<proteinExistence type="predicted"/>
<feature type="compositionally biased region" description="Basic and acidic residues" evidence="2">
    <location>
        <begin position="1079"/>
        <end position="1100"/>
    </location>
</feature>
<dbReference type="FunFam" id="1.10.10.750:FF:000001">
    <property type="entry name" value="TBC1 domain family member 10A"/>
    <property type="match status" value="1"/>
</dbReference>
<feature type="compositionally biased region" description="Polar residues" evidence="2">
    <location>
        <begin position="1101"/>
        <end position="1121"/>
    </location>
</feature>
<dbReference type="Pfam" id="PF00566">
    <property type="entry name" value="RabGAP-TBC"/>
    <property type="match status" value="1"/>
</dbReference>
<dbReference type="InterPro" id="IPR050302">
    <property type="entry name" value="Rab_GAP_TBC_domain"/>
</dbReference>
<feature type="compositionally biased region" description="Polar residues" evidence="2">
    <location>
        <begin position="1241"/>
        <end position="1255"/>
    </location>
</feature>
<keyword evidence="1" id="KW-0343">GTPase activation</keyword>
<dbReference type="Proteomes" id="UP000579812">
    <property type="component" value="Unassembled WGS sequence"/>
</dbReference>
<dbReference type="Gene3D" id="1.10.8.270">
    <property type="entry name" value="putative rabgap domain of human tbc1 domain family member 14 like domains"/>
    <property type="match status" value="1"/>
</dbReference>
<dbReference type="GO" id="GO:0005886">
    <property type="term" value="C:plasma membrane"/>
    <property type="evidence" value="ECO:0007669"/>
    <property type="project" value="UniProtKB-ARBA"/>
</dbReference>
<evidence type="ECO:0000256" key="1">
    <source>
        <dbReference type="ARBA" id="ARBA00022468"/>
    </source>
</evidence>
<dbReference type="PANTHER" id="PTHR47219">
    <property type="entry name" value="RAB GTPASE-ACTIVATING PROTEIN 1-LIKE"/>
    <property type="match status" value="1"/>
</dbReference>
<organism evidence="4 5">
    <name type="scientific">Onychostoma macrolepis</name>
    <dbReference type="NCBI Taxonomy" id="369639"/>
    <lineage>
        <taxon>Eukaryota</taxon>
        <taxon>Metazoa</taxon>
        <taxon>Chordata</taxon>
        <taxon>Craniata</taxon>
        <taxon>Vertebrata</taxon>
        <taxon>Euteleostomi</taxon>
        <taxon>Actinopterygii</taxon>
        <taxon>Neopterygii</taxon>
        <taxon>Teleostei</taxon>
        <taxon>Ostariophysi</taxon>
        <taxon>Cypriniformes</taxon>
        <taxon>Cyprinidae</taxon>
        <taxon>Acrossocheilinae</taxon>
        <taxon>Onychostoma</taxon>
    </lineage>
</organism>
<feature type="compositionally biased region" description="Polar residues" evidence="2">
    <location>
        <begin position="1411"/>
        <end position="1420"/>
    </location>
</feature>
<evidence type="ECO:0000259" key="3">
    <source>
        <dbReference type="PROSITE" id="PS50086"/>
    </source>
</evidence>
<keyword evidence="5" id="KW-1185">Reference proteome</keyword>
<reference evidence="4 5" key="1">
    <citation type="submission" date="2020-04" db="EMBL/GenBank/DDBJ databases">
        <title>Chromosome-level genome assembly of a cyprinid fish Onychostoma macrolepis by integration of Nanopore Sequencing, Bionano and Hi-C technology.</title>
        <authorList>
            <person name="Wang D."/>
        </authorList>
    </citation>
    <scope>NUCLEOTIDE SEQUENCE [LARGE SCALE GENOMIC DNA]</scope>
    <source>
        <strain evidence="4">SWU-2019</strain>
        <tissue evidence="4">Muscle</tissue>
    </source>
</reference>
<dbReference type="Gene3D" id="1.10.472.80">
    <property type="entry name" value="Ypt/Rab-GAP domain of gyp1p, domain 3"/>
    <property type="match status" value="1"/>
</dbReference>
<feature type="domain" description="Rab-GAP TBC" evidence="3">
    <location>
        <begin position="78"/>
        <end position="266"/>
    </location>
</feature>
<dbReference type="InterPro" id="IPR035969">
    <property type="entry name" value="Rab-GAP_TBC_sf"/>
</dbReference>
<dbReference type="Gene3D" id="1.10.10.750">
    <property type="entry name" value="Ypt/Rab-GAP domain of gyp1p, domain 1"/>
    <property type="match status" value="1"/>
</dbReference>
<evidence type="ECO:0000256" key="2">
    <source>
        <dbReference type="SAM" id="MobiDB-lite"/>
    </source>
</evidence>
<feature type="compositionally biased region" description="Basic and acidic residues" evidence="2">
    <location>
        <begin position="1364"/>
        <end position="1386"/>
    </location>
</feature>
<feature type="region of interest" description="Disordered" evidence="2">
    <location>
        <begin position="950"/>
        <end position="972"/>
    </location>
</feature>
<feature type="compositionally biased region" description="Polar residues" evidence="2">
    <location>
        <begin position="527"/>
        <end position="544"/>
    </location>
</feature>
<feature type="compositionally biased region" description="Basic and acidic residues" evidence="2">
    <location>
        <begin position="648"/>
        <end position="683"/>
    </location>
</feature>
<name>A0A7J6CDR2_9TELE</name>
<dbReference type="SUPFAM" id="SSF47923">
    <property type="entry name" value="Ypt/Rab-GAP domain of gyp1p"/>
    <property type="match status" value="2"/>
</dbReference>
<dbReference type="GO" id="GO:0031267">
    <property type="term" value="F:small GTPase binding"/>
    <property type="evidence" value="ECO:0007669"/>
    <property type="project" value="TreeGrafter"/>
</dbReference>
<accession>A0A7J6CDR2</accession>
<dbReference type="EMBL" id="JAAMOB010000014">
    <property type="protein sequence ID" value="KAF4105194.1"/>
    <property type="molecule type" value="Genomic_DNA"/>
</dbReference>
<dbReference type="PROSITE" id="PS50086">
    <property type="entry name" value="TBC_RABGAP"/>
    <property type="match status" value="1"/>
</dbReference>
<feature type="compositionally biased region" description="Polar residues" evidence="2">
    <location>
        <begin position="557"/>
        <end position="580"/>
    </location>
</feature>
<dbReference type="GO" id="GO:0005096">
    <property type="term" value="F:GTPase activator activity"/>
    <property type="evidence" value="ECO:0007669"/>
    <property type="project" value="UniProtKB-KW"/>
</dbReference>
<feature type="compositionally biased region" description="Acidic residues" evidence="2">
    <location>
        <begin position="587"/>
        <end position="599"/>
    </location>
</feature>
<dbReference type="FunFam" id="1.10.472.80:FF:000008">
    <property type="entry name" value="TBC1 domain family member 10A"/>
    <property type="match status" value="1"/>
</dbReference>
<sequence length="1434" mass="160679">MSVKPDDSKDEEGNHGPEVTVVETNRFGFILGNGETERDGPCPELVRHRESKWLSLMTQWEQVMEKKSNKVKGQCQKGIPASVRAKGWPLLCGAKDRKDKNDKVYKRLVKAPDHQGWTDIIQRDTDRQFPFHEMFQSKDGHGQKDLLEVLKAYTQYRPDEGYCQAQGPVAAVLLMNMPAEEAFWCLVQISELYLPGYYSPLLEGVLFDAAVLSSILKKLCPAAHKHLQNQGVEPLMFATDWLMCLYSRHLPFDTLLRVWDLFFCYGVRVLFQVAVVLVRRCLGEGRLRKECDGQMETLEKLRGVKQRVQNEQADAFIHEVCSVSLSLADLQKQTEKEMEKWKKERPNSTFDPRGRCHGYRMVWERAQDKPKEPEKKERTKGGLSLPLTRSVSSLSPLVLRKKWRKRSSKTDTEEWDGGGRNFSRSVMEESDDEEVRRRSVCGIVGEQRAKRDRLADELYSNKDHNTHPKISVVVSSSIDCDVFEKEHTETSLNQQKDNLETTRGDEKERTAGCVVEESIQTHDHIQDTNQDAQSTETQGHQVEQNIEKDKKQDDQNTEAPTNQHEQNTDNQTCQDEQTVETVRMLEPCEESTSQEEDIQTDSSKQEEEMQPDSSIQEEEIQTELCKQEEQIEDRLPNTITTEENEENNPEKEVQIHVVQEDERSQTSSDQHEEQEHSERQREDLFINTAIEEVEETQLIGENHTDADKEEGIQQVFDLLPEETTEISDPSNMIEEKDDETLEDDRQDTSLDESDSHSHSGKETLQPPVIVLTSFSLKTEQETETEHLDGPADPEQQSQSGDQEHSDVDATVTSRELEHCPIDSTVEDAEGSGNPEQSEVDSADDTNILEPQKESTASTHSDGTCCDKEISEISPKNSEVNKSPESENIVCCEINTDESSNLTNNVEDDTCRSVHAESIEMHAAPGSGNLECSTIDITADSGKLESNSLEIAAGSGNPESNRVPVTSESGNPEQIEVDSVDDNLENNDVHVTAESGNLECNMTDLTTETEKTYSDDMDVAAGSGNPESNRVSVTSESGNPEQIEVDSVDGNLENNDVQVTTGSGNTENNMMDSAIGSGNPDHKEVHVTTESDNSETNREHVTTGSDNPECNDVPSISESGNTENNMMDSAIGSGNPDHKVVHVTTESDNSETNREHVPTGSDNPECNDVPSISESGNTENNIVDSAVGSGNPDYKEDITTRSENSETSKEHASAGSGNLECKTEDCAAESGNPHNNECAIPGNSQGLDSPSSKSPTPNVPAHLRVRRSSSSRVSYPTILSEDTFKEPQQQEHTHSEQTTPSLTQDTNAQPTSPTKSDPPKRLGLFRRLRGETNKTPVPKILIQDFSEKEEKLTAKERRRRKREKERKEREEKDRKKREKEMEKDKGKERKKPQTRGKSFQVLSRKGADNAVTPVNSDSQTSHARRNSAPFSDGYF</sequence>
<feature type="compositionally biased region" description="Polar residues" evidence="2">
    <location>
        <begin position="1159"/>
        <end position="1182"/>
    </location>
</feature>
<gene>
    <name evidence="4" type="ORF">G5714_014525</name>
</gene>